<dbReference type="Proteomes" id="UP000182521">
    <property type="component" value="Chromosome"/>
</dbReference>
<protein>
    <submittedName>
        <fullName evidence="2">Phospholipase/Carboxylesterase family protein</fullName>
    </submittedName>
</protein>
<dbReference type="Pfam" id="PF01738">
    <property type="entry name" value="DLH"/>
    <property type="match status" value="1"/>
</dbReference>
<feature type="domain" description="Dienelactone hydrolase" evidence="1">
    <location>
        <begin position="17"/>
        <end position="233"/>
    </location>
</feature>
<keyword evidence="3" id="KW-1185">Reference proteome</keyword>
<dbReference type="RefSeq" id="WP_071663311.1">
    <property type="nucleotide sequence ID" value="NZ_CP009654.1"/>
</dbReference>
<dbReference type="OrthoDB" id="9787933at2"/>
<proteinExistence type="predicted"/>
<dbReference type="PANTHER" id="PTHR22946:SF0">
    <property type="entry name" value="DIENELACTONE HYDROLASE DOMAIN-CONTAINING PROTEIN"/>
    <property type="match status" value="1"/>
</dbReference>
<name>A0A1J0KW22_9GAMM</name>
<dbReference type="InterPro" id="IPR029058">
    <property type="entry name" value="AB_hydrolase_fold"/>
</dbReference>
<dbReference type="InterPro" id="IPR050261">
    <property type="entry name" value="FrsA_esterase"/>
</dbReference>
<dbReference type="PANTHER" id="PTHR22946">
    <property type="entry name" value="DIENELACTONE HYDROLASE DOMAIN-CONTAINING PROTEIN-RELATED"/>
    <property type="match status" value="1"/>
</dbReference>
<evidence type="ECO:0000313" key="2">
    <source>
        <dbReference type="EMBL" id="APC97969.1"/>
    </source>
</evidence>
<dbReference type="KEGG" id="frc:KX01_300"/>
<dbReference type="Gene3D" id="3.40.50.1820">
    <property type="entry name" value="alpha/beta hydrolase"/>
    <property type="match status" value="1"/>
</dbReference>
<dbReference type="AlphaFoldDB" id="A0A1J0KW22"/>
<dbReference type="InterPro" id="IPR002925">
    <property type="entry name" value="Dienelactn_hydro"/>
</dbReference>
<gene>
    <name evidence="2" type="ORF">KX01_300</name>
</gene>
<reference evidence="3" key="1">
    <citation type="submission" date="2014-10" db="EMBL/GenBank/DDBJ databases">
        <authorList>
            <person name="Kuske C.R."/>
            <person name="Challacombe J.F."/>
            <person name="Daligault H.E."/>
            <person name="Davenport K.W."/>
            <person name="Johnson S.L."/>
            <person name="Siddaramappa S."/>
            <person name="Petersen J.M."/>
        </authorList>
    </citation>
    <scope>NUCLEOTIDE SEQUENCE [LARGE SCALE GENOMIC DNA]</scope>
    <source>
        <strain evidence="3">CA97-1460</strain>
    </source>
</reference>
<sequence>MIITKEIAYRGDGISLRGFCAYPEKRTHLPAVLIAPSWAGRDKFTCEKAIYMAKKGYVGFALDFYGDAKVGASKEENASLLNSLLAEKYALMTRLKTAYTTVSRMHMVDKSNIAAIGFCFGGRCVLDMARSNIFLKAVVSFHGKLESNIHKTEDIDTKILVLHGYNDPMVTPEEVNKFQEEMNRRNADWQLHSFGNTMHAFTNPEANDPEFGTVYNQLTNKRAWKLAEDFLRESFIPSYF</sequence>
<dbReference type="SUPFAM" id="SSF53474">
    <property type="entry name" value="alpha/beta-Hydrolases"/>
    <property type="match status" value="1"/>
</dbReference>
<dbReference type="GO" id="GO:0016787">
    <property type="term" value="F:hydrolase activity"/>
    <property type="evidence" value="ECO:0007669"/>
    <property type="project" value="InterPro"/>
</dbReference>
<dbReference type="EMBL" id="CP009654">
    <property type="protein sequence ID" value="APC97969.1"/>
    <property type="molecule type" value="Genomic_DNA"/>
</dbReference>
<organism evidence="2 3">
    <name type="scientific">Francisella frigiditurris</name>
    <dbReference type="NCBI Taxonomy" id="1542390"/>
    <lineage>
        <taxon>Bacteria</taxon>
        <taxon>Pseudomonadati</taxon>
        <taxon>Pseudomonadota</taxon>
        <taxon>Gammaproteobacteria</taxon>
        <taxon>Thiotrichales</taxon>
        <taxon>Francisellaceae</taxon>
        <taxon>Francisella</taxon>
    </lineage>
</organism>
<evidence type="ECO:0000313" key="3">
    <source>
        <dbReference type="Proteomes" id="UP000182521"/>
    </source>
</evidence>
<accession>A0A1J0KW22</accession>
<evidence type="ECO:0000259" key="1">
    <source>
        <dbReference type="Pfam" id="PF01738"/>
    </source>
</evidence>